<comment type="subcellular location">
    <subcellularLocation>
        <location evidence="1">Mitochondrion inner membrane</location>
        <topology evidence="1">Peripheral membrane protein</topology>
        <orientation evidence="1">Matrix side</orientation>
    </subcellularLocation>
</comment>
<keyword evidence="16" id="KW-1185">Reference proteome</keyword>
<dbReference type="NCBIfam" id="TIGR00109">
    <property type="entry name" value="hemH"/>
    <property type="match status" value="1"/>
</dbReference>
<organism evidence="15 16">
    <name type="scientific">Geodia barretti</name>
    <name type="common">Barrett's horny sponge</name>
    <dbReference type="NCBI Taxonomy" id="519541"/>
    <lineage>
        <taxon>Eukaryota</taxon>
        <taxon>Metazoa</taxon>
        <taxon>Porifera</taxon>
        <taxon>Demospongiae</taxon>
        <taxon>Heteroscleromorpha</taxon>
        <taxon>Tetractinellida</taxon>
        <taxon>Astrophorina</taxon>
        <taxon>Geodiidae</taxon>
        <taxon>Geodia</taxon>
    </lineage>
</organism>
<keyword evidence="10 13" id="KW-0456">Lyase</keyword>
<dbReference type="GO" id="GO:0005743">
    <property type="term" value="C:mitochondrial inner membrane"/>
    <property type="evidence" value="ECO:0007669"/>
    <property type="project" value="UniProtKB-SubCell"/>
</dbReference>
<keyword evidence="9" id="KW-0472">Membrane</keyword>
<evidence type="ECO:0000256" key="13">
    <source>
        <dbReference type="RuleBase" id="RU000607"/>
    </source>
</evidence>
<evidence type="ECO:0000313" key="15">
    <source>
        <dbReference type="EMBL" id="CAI8026534.1"/>
    </source>
</evidence>
<evidence type="ECO:0000256" key="5">
    <source>
        <dbReference type="ARBA" id="ARBA00022946"/>
    </source>
</evidence>
<evidence type="ECO:0000313" key="16">
    <source>
        <dbReference type="Proteomes" id="UP001174909"/>
    </source>
</evidence>
<comment type="caution">
    <text evidence="15">The sequence shown here is derived from an EMBL/GenBank/DDBJ whole genome shotgun (WGS) entry which is preliminary data.</text>
</comment>
<dbReference type="GO" id="GO:0006783">
    <property type="term" value="P:heme biosynthetic process"/>
    <property type="evidence" value="ECO:0007669"/>
    <property type="project" value="UniProtKB-UniRule"/>
</dbReference>
<keyword evidence="7" id="KW-0496">Mitochondrion</keyword>
<dbReference type="Proteomes" id="UP001174909">
    <property type="component" value="Unassembled WGS sequence"/>
</dbReference>
<dbReference type="InterPro" id="IPR001015">
    <property type="entry name" value="Ferrochelatase"/>
</dbReference>
<proteinExistence type="inferred from homology"/>
<dbReference type="FunFam" id="3.40.50.1400:FF:000003">
    <property type="entry name" value="Ferrochelatase"/>
    <property type="match status" value="1"/>
</dbReference>
<dbReference type="PANTHER" id="PTHR11108">
    <property type="entry name" value="FERROCHELATASE"/>
    <property type="match status" value="1"/>
</dbReference>
<keyword evidence="5" id="KW-0809">Transit peptide</keyword>
<dbReference type="PROSITE" id="PS00534">
    <property type="entry name" value="FERROCHELATASE"/>
    <property type="match status" value="1"/>
</dbReference>
<evidence type="ECO:0000256" key="8">
    <source>
        <dbReference type="ARBA" id="ARBA00023133"/>
    </source>
</evidence>
<dbReference type="GO" id="GO:0004325">
    <property type="term" value="F:ferrochelatase activity"/>
    <property type="evidence" value="ECO:0007669"/>
    <property type="project" value="UniProtKB-UniRule"/>
</dbReference>
<keyword evidence="4 13" id="KW-0999">Mitochondrion inner membrane</keyword>
<evidence type="ECO:0000256" key="3">
    <source>
        <dbReference type="ARBA" id="ARBA00007718"/>
    </source>
</evidence>
<evidence type="ECO:0000256" key="9">
    <source>
        <dbReference type="ARBA" id="ARBA00023136"/>
    </source>
</evidence>
<protein>
    <recommendedName>
        <fullName evidence="13">Ferrochelatase</fullName>
        <ecNumber evidence="13">4.98.1.1</ecNumber>
    </recommendedName>
</protein>
<dbReference type="CDD" id="cd00419">
    <property type="entry name" value="Ferrochelatase_C"/>
    <property type="match status" value="1"/>
</dbReference>
<reference evidence="15" key="1">
    <citation type="submission" date="2023-03" db="EMBL/GenBank/DDBJ databases">
        <authorList>
            <person name="Steffen K."/>
            <person name="Cardenas P."/>
        </authorList>
    </citation>
    <scope>NUCLEOTIDE SEQUENCE</scope>
</reference>
<dbReference type="EC" id="4.98.1.1" evidence="13"/>
<dbReference type="CDD" id="cd03411">
    <property type="entry name" value="Ferrochelatase_N"/>
    <property type="match status" value="1"/>
</dbReference>
<evidence type="ECO:0000256" key="1">
    <source>
        <dbReference type="ARBA" id="ARBA00004443"/>
    </source>
</evidence>
<dbReference type="InterPro" id="IPR033644">
    <property type="entry name" value="Ferrochelatase_C"/>
</dbReference>
<evidence type="ECO:0000256" key="10">
    <source>
        <dbReference type="ARBA" id="ARBA00023239"/>
    </source>
</evidence>
<dbReference type="PANTHER" id="PTHR11108:SF1">
    <property type="entry name" value="FERROCHELATASE, MITOCHONDRIAL"/>
    <property type="match status" value="1"/>
</dbReference>
<dbReference type="AlphaFoldDB" id="A0AA35SBB4"/>
<dbReference type="InterPro" id="IPR019772">
    <property type="entry name" value="Ferrochelatase_AS"/>
</dbReference>
<evidence type="ECO:0000256" key="14">
    <source>
        <dbReference type="SAM" id="MobiDB-lite"/>
    </source>
</evidence>
<evidence type="ECO:0000256" key="4">
    <source>
        <dbReference type="ARBA" id="ARBA00022792"/>
    </source>
</evidence>
<keyword evidence="11 13" id="KW-0627">Porphyrin biosynthesis</keyword>
<evidence type="ECO:0000256" key="12">
    <source>
        <dbReference type="ARBA" id="ARBA00049915"/>
    </source>
</evidence>
<name>A0AA35SBB4_GEOBA</name>
<comment type="function">
    <text evidence="13">Catalyzes the ferrous insertion into protoporphyrin IX.</text>
</comment>
<dbReference type="Gene3D" id="3.40.50.1400">
    <property type="match status" value="2"/>
</dbReference>
<dbReference type="SUPFAM" id="SSF53800">
    <property type="entry name" value="Chelatase"/>
    <property type="match status" value="1"/>
</dbReference>
<evidence type="ECO:0000256" key="11">
    <source>
        <dbReference type="ARBA" id="ARBA00023244"/>
    </source>
</evidence>
<keyword evidence="8 13" id="KW-0350">Heme biosynthesis</keyword>
<feature type="compositionally biased region" description="Basic and acidic residues" evidence="14">
    <location>
        <begin position="312"/>
        <end position="321"/>
    </location>
</feature>
<dbReference type="Pfam" id="PF00762">
    <property type="entry name" value="Ferrochelatase"/>
    <property type="match status" value="1"/>
</dbReference>
<comment type="pathway">
    <text evidence="2 13">Porphyrin-containing compound metabolism; protoheme biosynthesis; protoheme from protoporphyrin-IX: step 1/1.</text>
</comment>
<gene>
    <name evidence="15" type="ORF">GBAR_LOCUS15238</name>
</gene>
<comment type="catalytic activity">
    <reaction evidence="12">
        <text>heme b + 2 H(+) = protoporphyrin IX + Fe(2+)</text>
        <dbReference type="Rhea" id="RHEA:22584"/>
        <dbReference type="ChEBI" id="CHEBI:15378"/>
        <dbReference type="ChEBI" id="CHEBI:29033"/>
        <dbReference type="ChEBI" id="CHEBI:57306"/>
        <dbReference type="ChEBI" id="CHEBI:60344"/>
        <dbReference type="EC" id="4.98.1.1"/>
    </reaction>
    <physiologicalReaction direction="right-to-left" evidence="12">
        <dbReference type="Rhea" id="RHEA:22586"/>
    </physiologicalReaction>
</comment>
<evidence type="ECO:0000256" key="7">
    <source>
        <dbReference type="ARBA" id="ARBA00023128"/>
    </source>
</evidence>
<evidence type="ECO:0000256" key="6">
    <source>
        <dbReference type="ARBA" id="ARBA00023004"/>
    </source>
</evidence>
<feature type="region of interest" description="Disordered" evidence="14">
    <location>
        <begin position="295"/>
        <end position="321"/>
    </location>
</feature>
<keyword evidence="6 13" id="KW-0408">Iron</keyword>
<sequence length="321" mass="35926">MLRSVSRAFTRFLTARAAISSSPSIAAARTHTTSPASPQTGILMLNMGGPQTLDEVHDYLLRIFSDRDIMQLPAQNQLGPLIARRRTPVLRKHYEEIGGGSPIKKWTDIQGQGLVKVLDEISPETSPHKYYIGFRYAHPLTEDALDQMISDGIGRAVAFSQYQQYSCSTSGSSLNQVYRHLSKVGALSGPMQWSIIDRWPVHKGLVQVFVDNIRSELAKFPDDVRDDVIILFSAHSLPLKVVNRGDPYPQEVGATVQYVMEELGHTHPYRLVWQSKVGPLPWLSPQTEDVIKALSKKEKESSPRPHSLYLGPHRDSSRTGY</sequence>
<evidence type="ECO:0000256" key="2">
    <source>
        <dbReference type="ARBA" id="ARBA00004943"/>
    </source>
</evidence>
<dbReference type="InterPro" id="IPR033659">
    <property type="entry name" value="Ferrochelatase_N"/>
</dbReference>
<dbReference type="EMBL" id="CASHTH010002219">
    <property type="protein sequence ID" value="CAI8026534.1"/>
    <property type="molecule type" value="Genomic_DNA"/>
</dbReference>
<accession>A0AA35SBB4</accession>
<comment type="similarity">
    <text evidence="3 13">Belongs to the ferrochelatase family.</text>
</comment>